<dbReference type="AlphaFoldDB" id="A0A4U0X1Q3"/>
<evidence type="ECO:0000256" key="4">
    <source>
        <dbReference type="ARBA" id="ARBA00038314"/>
    </source>
</evidence>
<proteinExistence type="inferred from homology"/>
<protein>
    <recommendedName>
        <fullName evidence="7">Methyltransferase domain-containing protein</fullName>
    </recommendedName>
</protein>
<evidence type="ECO:0000313" key="6">
    <source>
        <dbReference type="Proteomes" id="UP000309340"/>
    </source>
</evidence>
<name>A0A4U0X1Q3_9PEZI</name>
<evidence type="ECO:0000256" key="2">
    <source>
        <dbReference type="ARBA" id="ARBA00022679"/>
    </source>
</evidence>
<dbReference type="OrthoDB" id="2094832at2759"/>
<dbReference type="PANTHER" id="PTHR35897:SF1">
    <property type="entry name" value="METHYLTRANSFERASE AUSD"/>
    <property type="match status" value="1"/>
</dbReference>
<evidence type="ECO:0000313" key="5">
    <source>
        <dbReference type="EMBL" id="TKA70172.1"/>
    </source>
</evidence>
<comment type="caution">
    <text evidence="5">The sequence shown here is derived from an EMBL/GenBank/DDBJ whole genome shotgun (WGS) entry which is preliminary data.</text>
</comment>
<dbReference type="InterPro" id="IPR051654">
    <property type="entry name" value="Meroterpenoid_MTases"/>
</dbReference>
<keyword evidence="6" id="KW-1185">Reference proteome</keyword>
<comment type="pathway">
    <text evidence="1">Secondary metabolite biosynthesis.</text>
</comment>
<accession>A0A4U0X1Q3</accession>
<dbReference type="EMBL" id="NAJQ01000408">
    <property type="protein sequence ID" value="TKA70172.1"/>
    <property type="molecule type" value="Genomic_DNA"/>
</dbReference>
<gene>
    <name evidence="5" type="ORF">B0A55_05813</name>
</gene>
<keyword evidence="3" id="KW-0949">S-adenosyl-L-methionine</keyword>
<evidence type="ECO:0000256" key="3">
    <source>
        <dbReference type="ARBA" id="ARBA00022691"/>
    </source>
</evidence>
<keyword evidence="2" id="KW-0808">Transferase</keyword>
<dbReference type="PANTHER" id="PTHR35897">
    <property type="entry name" value="METHYLTRANSFERASE AUSD"/>
    <property type="match status" value="1"/>
</dbReference>
<organism evidence="5 6">
    <name type="scientific">Friedmanniomyces simplex</name>
    <dbReference type="NCBI Taxonomy" id="329884"/>
    <lineage>
        <taxon>Eukaryota</taxon>
        <taxon>Fungi</taxon>
        <taxon>Dikarya</taxon>
        <taxon>Ascomycota</taxon>
        <taxon>Pezizomycotina</taxon>
        <taxon>Dothideomycetes</taxon>
        <taxon>Dothideomycetidae</taxon>
        <taxon>Mycosphaerellales</taxon>
        <taxon>Teratosphaeriaceae</taxon>
        <taxon>Friedmanniomyces</taxon>
    </lineage>
</organism>
<dbReference type="InterPro" id="IPR029063">
    <property type="entry name" value="SAM-dependent_MTases_sf"/>
</dbReference>
<sequence>MTNTDVSSSGDASRFEEHKQRFFIPTLELSESTKEVLVMYSKIPTDQLQAHIEGIKKPGQSTRTHASGWDVRFLNLHIGKHPLYQSEILPRMLRGEQKYLDLGCAFAQDIRRLVADGVDSSECYGADLRLDFLELGYELFNDRDTLKSRFIAADIFDESSPLKELYGQIDIIDASSFFHLFTLAEQKQVARSVIKLMKPRKDTLVVGRQVGNAKASEYPRRNGQGTRFRHDIASWRKMWEEVGEETGVKFDVDGTTHTVESMGMNMNAPELEGEAAMMMEFYVRRLD</sequence>
<dbReference type="Gene3D" id="3.40.50.150">
    <property type="entry name" value="Vaccinia Virus protein VP39"/>
    <property type="match status" value="1"/>
</dbReference>
<dbReference type="SUPFAM" id="SSF53335">
    <property type="entry name" value="S-adenosyl-L-methionine-dependent methyltransferases"/>
    <property type="match status" value="1"/>
</dbReference>
<dbReference type="Proteomes" id="UP000309340">
    <property type="component" value="Unassembled WGS sequence"/>
</dbReference>
<reference evidence="5 6" key="1">
    <citation type="submission" date="2017-03" db="EMBL/GenBank/DDBJ databases">
        <title>Genomes of endolithic fungi from Antarctica.</title>
        <authorList>
            <person name="Coleine C."/>
            <person name="Masonjones S."/>
            <person name="Stajich J.E."/>
        </authorList>
    </citation>
    <scope>NUCLEOTIDE SEQUENCE [LARGE SCALE GENOMIC DNA]</scope>
    <source>
        <strain evidence="5 6">CCFEE 5184</strain>
    </source>
</reference>
<dbReference type="GO" id="GO:0016740">
    <property type="term" value="F:transferase activity"/>
    <property type="evidence" value="ECO:0007669"/>
    <property type="project" value="UniProtKB-KW"/>
</dbReference>
<evidence type="ECO:0000256" key="1">
    <source>
        <dbReference type="ARBA" id="ARBA00005179"/>
    </source>
</evidence>
<comment type="similarity">
    <text evidence="4">Belongs to the class I-like SAM-binding methyltransferase superfamily.</text>
</comment>
<dbReference type="STRING" id="329884.A0A4U0X1Q3"/>
<evidence type="ECO:0008006" key="7">
    <source>
        <dbReference type="Google" id="ProtNLM"/>
    </source>
</evidence>